<dbReference type="RefSeq" id="WP_349139193.1">
    <property type="nucleotide sequence ID" value="NZ_JBBMFT010000001.1"/>
</dbReference>
<dbReference type="Gene3D" id="2.30.40.10">
    <property type="entry name" value="Urease, subunit C, domain 1"/>
    <property type="match status" value="1"/>
</dbReference>
<dbReference type="InterPro" id="IPR032466">
    <property type="entry name" value="Metal_Hydrolase"/>
</dbReference>
<gene>
    <name evidence="1" type="ORF">WMO45_03140</name>
</gene>
<keyword evidence="2" id="KW-1185">Reference proteome</keyword>
<dbReference type="SUPFAM" id="SSF51338">
    <property type="entry name" value="Composite domain of metallo-dependent hydrolases"/>
    <property type="match status" value="1"/>
</dbReference>
<dbReference type="Gene3D" id="3.20.20.140">
    <property type="entry name" value="Metal-dependent hydrolases"/>
    <property type="match status" value="1"/>
</dbReference>
<dbReference type="InterPro" id="IPR011059">
    <property type="entry name" value="Metal-dep_hydrolase_composite"/>
</dbReference>
<evidence type="ECO:0000313" key="1">
    <source>
        <dbReference type="EMBL" id="MEQ2455505.1"/>
    </source>
</evidence>
<comment type="caution">
    <text evidence="1">The sequence shown here is derived from an EMBL/GenBank/DDBJ whole genome shotgun (WGS) entry which is preliminary data.</text>
</comment>
<dbReference type="EMBL" id="JBBMFT010000001">
    <property type="protein sequence ID" value="MEQ2455505.1"/>
    <property type="molecule type" value="Genomic_DNA"/>
</dbReference>
<reference evidence="1 2" key="1">
    <citation type="submission" date="2024-03" db="EMBL/GenBank/DDBJ databases">
        <title>Human intestinal bacterial collection.</title>
        <authorList>
            <person name="Pauvert C."/>
            <person name="Hitch T.C.A."/>
            <person name="Clavel T."/>
        </authorList>
    </citation>
    <scope>NUCLEOTIDE SEQUENCE [LARGE SCALE GENOMIC DNA]</scope>
    <source>
        <strain evidence="1 2">CLA-AP-H34</strain>
    </source>
</reference>
<dbReference type="PANTHER" id="PTHR42717:SF1">
    <property type="entry name" value="IMIDAZOLONEPROPIONASE AND RELATED AMIDOHYDROLASES"/>
    <property type="match status" value="1"/>
</dbReference>
<dbReference type="InterPro" id="IPR020043">
    <property type="entry name" value="Deacetylase_Atu3266-like"/>
</dbReference>
<accession>A0ABV1ELN6</accession>
<dbReference type="Proteomes" id="UP001440599">
    <property type="component" value="Unassembled WGS sequence"/>
</dbReference>
<organism evidence="1 2">
    <name type="scientific">Flavonifractor hominis</name>
    <dbReference type="NCBI Taxonomy" id="3133178"/>
    <lineage>
        <taxon>Bacteria</taxon>
        <taxon>Bacillati</taxon>
        <taxon>Bacillota</taxon>
        <taxon>Clostridia</taxon>
        <taxon>Eubacteriales</taxon>
        <taxon>Oscillospiraceae</taxon>
        <taxon>Flavonifractor</taxon>
    </lineage>
</organism>
<evidence type="ECO:0008006" key="3">
    <source>
        <dbReference type="Google" id="ProtNLM"/>
    </source>
</evidence>
<dbReference type="SUPFAM" id="SSF51556">
    <property type="entry name" value="Metallo-dependent hydrolases"/>
    <property type="match status" value="1"/>
</dbReference>
<name>A0ABV1ELN6_9FIRM</name>
<protein>
    <recommendedName>
        <fullName evidence="3">Amidohydrolase-related domain-containing protein</fullName>
    </recommendedName>
</protein>
<sequence>MPFLVHCYDLLIRNATVVDPGSHIHKKMDIGIYEPNIGDLFEPGTMPGKVCARKVIDASGMYAVPGLIEGHGHVLPLSFGFDVDGLWRRGITAICDMGSVSISSFHRARREIINPAPCVINAALCITNTMESTLYYPLFTNLDNEINKEEIRDFFAIHGDVLMGIKVFIGAETPTPELVHAVMRKSREVCDEVGCPMIVHVANPCVKLPEIIDYFRPGDNFTHAYNKGNILDEHGHVYREAFLAKERGVLFDSARGARNWSAEVAREAFAEGFTPDIISADLTCLSNDPNTSRLTVHMSECMSLGMSFEDVLYHATNVPARYMKGVSVGLHKGGRANITLLEQVPGPQRFVDAYGVETVGECRLEPRATILNGVIMYNELPMAD</sequence>
<evidence type="ECO:0000313" key="2">
    <source>
        <dbReference type="Proteomes" id="UP001440599"/>
    </source>
</evidence>
<dbReference type="PANTHER" id="PTHR42717">
    <property type="entry name" value="DIHYDROOROTASE-RELATED"/>
    <property type="match status" value="1"/>
</dbReference>
<proteinExistence type="predicted"/>